<dbReference type="GO" id="GO:0030234">
    <property type="term" value="F:enzyme regulator activity"/>
    <property type="evidence" value="ECO:0007669"/>
    <property type="project" value="UniProtKB-UniRule"/>
</dbReference>
<evidence type="ECO:0000256" key="10">
    <source>
        <dbReference type="RuleBase" id="RU365084"/>
    </source>
</evidence>
<dbReference type="Pfam" id="PF07297">
    <property type="entry name" value="DPM2"/>
    <property type="match status" value="1"/>
</dbReference>
<evidence type="ECO:0000256" key="3">
    <source>
        <dbReference type="ARBA" id="ARBA00018157"/>
    </source>
</evidence>
<evidence type="ECO:0000313" key="11">
    <source>
        <dbReference type="EMBL" id="KAK2587690.1"/>
    </source>
</evidence>
<reference evidence="11" key="1">
    <citation type="submission" date="2021-08" db="EMBL/GenBank/DDBJ databases">
        <authorList>
            <person name="Misof B."/>
            <person name="Oliver O."/>
            <person name="Podsiadlowski L."/>
            <person name="Donath A."/>
            <person name="Peters R."/>
            <person name="Mayer C."/>
            <person name="Rust J."/>
            <person name="Gunkel S."/>
            <person name="Lesny P."/>
            <person name="Martin S."/>
            <person name="Oeyen J.P."/>
            <person name="Petersen M."/>
            <person name="Panagiotis P."/>
            <person name="Wilbrandt J."/>
            <person name="Tanja T."/>
        </authorList>
    </citation>
    <scope>NUCLEOTIDE SEQUENCE</scope>
    <source>
        <strain evidence="11">GBR_01_08_01A</strain>
        <tissue evidence="11">Thorax + abdomen</tissue>
    </source>
</reference>
<keyword evidence="4 10" id="KW-0812">Transmembrane</keyword>
<evidence type="ECO:0000256" key="5">
    <source>
        <dbReference type="ARBA" id="ARBA00022824"/>
    </source>
</evidence>
<dbReference type="GO" id="GO:0005789">
    <property type="term" value="C:endoplasmic reticulum membrane"/>
    <property type="evidence" value="ECO:0007669"/>
    <property type="project" value="UniProtKB-SubCell"/>
</dbReference>
<evidence type="ECO:0000256" key="9">
    <source>
        <dbReference type="ARBA" id="ARBA00046896"/>
    </source>
</evidence>
<dbReference type="GO" id="GO:0180047">
    <property type="term" value="P:dolichol phosphate mannose biosynthetic process"/>
    <property type="evidence" value="ECO:0007669"/>
    <property type="project" value="InterPro"/>
</dbReference>
<keyword evidence="6 10" id="KW-1133">Transmembrane helix</keyword>
<keyword evidence="7 10" id="KW-0472">Membrane</keyword>
<evidence type="ECO:0000256" key="8">
    <source>
        <dbReference type="ARBA" id="ARBA00045174"/>
    </source>
</evidence>
<organism evidence="11 12">
    <name type="scientific">Odynerus spinipes</name>
    <dbReference type="NCBI Taxonomy" id="1348599"/>
    <lineage>
        <taxon>Eukaryota</taxon>
        <taxon>Metazoa</taxon>
        <taxon>Ecdysozoa</taxon>
        <taxon>Arthropoda</taxon>
        <taxon>Hexapoda</taxon>
        <taxon>Insecta</taxon>
        <taxon>Pterygota</taxon>
        <taxon>Neoptera</taxon>
        <taxon>Endopterygota</taxon>
        <taxon>Hymenoptera</taxon>
        <taxon>Apocrita</taxon>
        <taxon>Aculeata</taxon>
        <taxon>Vespoidea</taxon>
        <taxon>Vespidae</taxon>
        <taxon>Eumeninae</taxon>
        <taxon>Odynerus</taxon>
    </lineage>
</organism>
<proteinExistence type="inferred from homology"/>
<dbReference type="GO" id="GO:0006506">
    <property type="term" value="P:GPI anchor biosynthetic process"/>
    <property type="evidence" value="ECO:0007669"/>
    <property type="project" value="TreeGrafter"/>
</dbReference>
<comment type="similarity">
    <text evidence="2 10">Belongs to the DPM2 family.</text>
</comment>
<comment type="function">
    <text evidence="8">Regulates the biosynthesis of dolichol phosphate-mannose. Regulatory subunit of the dolichol-phosphate mannose (DPM) synthase complex; essential for the ER localization and stable expression of DPM1. Part of the glycosylphosphatidylinositol-N-acetylglucosaminyltransferase (GPI-GnT) complex that catalyzes the transfer of N-acetylglucosamine from UDP-N-acetylglucosamine to phosphatidylinositol and participates in the first step of GPI biosynthesis. May act by regulating the GPI-GNT complex.</text>
</comment>
<evidence type="ECO:0000256" key="4">
    <source>
        <dbReference type="ARBA" id="ARBA00022692"/>
    </source>
</evidence>
<comment type="subcellular location">
    <subcellularLocation>
        <location evidence="1 10">Endoplasmic reticulum membrane</location>
        <topology evidence="1 10">Multi-pass membrane protein</topology>
    </subcellularLocation>
</comment>
<comment type="pathway">
    <text evidence="10">Protein modification; protein glycosylation.</text>
</comment>
<evidence type="ECO:0000256" key="7">
    <source>
        <dbReference type="ARBA" id="ARBA00023136"/>
    </source>
</evidence>
<dbReference type="AlphaFoldDB" id="A0AAD9VVQ1"/>
<evidence type="ECO:0000256" key="2">
    <source>
        <dbReference type="ARBA" id="ARBA00005478"/>
    </source>
</evidence>
<comment type="subunit">
    <text evidence="9">Component of the dolichol-phosphate mannose (DPM) synthase complex composed of DPM1, DPM2 and DPM3; in the complex interacts directly with DPM3. Component of the glycosylphosphatidylinositol-N-acetylglucosaminyltransferase (GPI-GnT) complex composed at least by PIGA, PIGC, PIGH, PIGP, PIGQ, PIGY and DPM2. Interacts with PIGA, PIGC and PIGQ.</text>
</comment>
<keyword evidence="12" id="KW-1185">Reference proteome</keyword>
<dbReference type="PANTHER" id="PTHR15039">
    <property type="entry name" value="DOLICHOL PHOSPHATE-MANNOSE BIOSYNTHESIS REGULATORY PROTEIN"/>
    <property type="match status" value="1"/>
</dbReference>
<feature type="transmembrane region" description="Helical" evidence="10">
    <location>
        <begin position="12"/>
        <end position="29"/>
    </location>
</feature>
<dbReference type="PANTHER" id="PTHR15039:SF11">
    <property type="entry name" value="DOLICHOL PHOSPHATE-MANNOSE BIOSYNTHESIS REGULATORY PROTEIN"/>
    <property type="match status" value="1"/>
</dbReference>
<evidence type="ECO:0000256" key="6">
    <source>
        <dbReference type="ARBA" id="ARBA00022989"/>
    </source>
</evidence>
<dbReference type="Proteomes" id="UP001258017">
    <property type="component" value="Unassembled WGS sequence"/>
</dbReference>
<evidence type="ECO:0000256" key="1">
    <source>
        <dbReference type="ARBA" id="ARBA00004477"/>
    </source>
</evidence>
<accession>A0AAD9VVQ1</accession>
<reference evidence="11" key="2">
    <citation type="journal article" date="2023" name="Commun. Biol.">
        <title>Intrasexual cuticular hydrocarbon dimorphism in a wasp sheds light on hydrocarbon biosynthesis genes in Hymenoptera.</title>
        <authorList>
            <person name="Moris V.C."/>
            <person name="Podsiadlowski L."/>
            <person name="Martin S."/>
            <person name="Oeyen J.P."/>
            <person name="Donath A."/>
            <person name="Petersen M."/>
            <person name="Wilbrandt J."/>
            <person name="Misof B."/>
            <person name="Liedtke D."/>
            <person name="Thamm M."/>
            <person name="Scheiner R."/>
            <person name="Schmitt T."/>
            <person name="Niehuis O."/>
        </authorList>
    </citation>
    <scope>NUCLEOTIDE SEQUENCE</scope>
    <source>
        <strain evidence="11">GBR_01_08_01A</strain>
    </source>
</reference>
<name>A0AAD9VVQ1_9HYME</name>
<protein>
    <recommendedName>
        <fullName evidence="3 10">Dolichol phosphate-mannose biosynthesis regulatory protein</fullName>
    </recommendedName>
</protein>
<gene>
    <name evidence="11" type="ORF">KPH14_003807</name>
</gene>
<evidence type="ECO:0000313" key="12">
    <source>
        <dbReference type="Proteomes" id="UP001258017"/>
    </source>
</evidence>
<feature type="transmembrane region" description="Helical" evidence="10">
    <location>
        <begin position="49"/>
        <end position="69"/>
    </location>
</feature>
<comment type="function">
    <text evidence="10">Regulatory subunit of the dolichol-phosphate mannose (DPM) synthase complex; essential for the ER localization.</text>
</comment>
<dbReference type="EMBL" id="JAIFRP010000006">
    <property type="protein sequence ID" value="KAK2587690.1"/>
    <property type="molecule type" value="Genomic_DNA"/>
</dbReference>
<dbReference type="GO" id="GO:0033185">
    <property type="term" value="C:dolichol-phosphate-mannose synthase complex"/>
    <property type="evidence" value="ECO:0007669"/>
    <property type="project" value="TreeGrafter"/>
</dbReference>
<comment type="caution">
    <text evidence="11">The sequence shown here is derived from an EMBL/GenBank/DDBJ whole genome shotgun (WGS) entry which is preliminary data.</text>
</comment>
<keyword evidence="5 10" id="KW-0256">Endoplasmic reticulum</keyword>
<sequence length="88" mass="10212">MPSSDREKGKLILILTSIIFLYYTVWIIGSPFIDDDRLQSFFYPQHLALLIPAICGLCFIGGLVIFTLYHRDKKSKVLHKNINKLLMR</sequence>
<dbReference type="InterPro" id="IPR009914">
    <property type="entry name" value="DPM2"/>
</dbReference>